<dbReference type="PANTHER" id="PTHR43625:SF40">
    <property type="entry name" value="ALDO-KETO REDUCTASE YAKC [NADP(+)]"/>
    <property type="match status" value="1"/>
</dbReference>
<dbReference type="Proteomes" id="UP001501705">
    <property type="component" value="Unassembled WGS sequence"/>
</dbReference>
<keyword evidence="1" id="KW-0560">Oxidoreductase</keyword>
<reference evidence="3 4" key="1">
    <citation type="journal article" date="2019" name="Int. J. Syst. Evol. Microbiol.">
        <title>The Global Catalogue of Microorganisms (GCM) 10K type strain sequencing project: providing services to taxonomists for standard genome sequencing and annotation.</title>
        <authorList>
            <consortium name="The Broad Institute Genomics Platform"/>
            <consortium name="The Broad Institute Genome Sequencing Center for Infectious Disease"/>
            <person name="Wu L."/>
            <person name="Ma J."/>
        </authorList>
    </citation>
    <scope>NUCLEOTIDE SEQUENCE [LARGE SCALE GENOMIC DNA]</scope>
    <source>
        <strain evidence="3 4">JCM 15572</strain>
    </source>
</reference>
<sequence length="330" mass="35314">MRESQLGDLTVSSLGLGCMGMSQSYGVRPDESESIATLHAAIDAGCTFIDTADVYGDGENEELVGRALAGRRDQVVLATKFGFKLSAASAIEVPTAVDGSPEYAQAALDASLRRLGVDHVDLWYLHRRDPQIPIEETVGAMAELVEAGKVRYLGLSEVNGETVRAAHAVHPISAVQSEWSLWTRDPETVVLPTLRELGIGFVPFSPLGRGFLTGQITSPDDFPEDDMRRGLPRFQGENFQKNLDLVAQVRTLAAAKGVTPSQLALAWLLAQGNDVAPIPGTKRRSYLAENLGALDVTLTPDELAGLDAAFPPDAVAGQRYTDSGMNLVGK</sequence>
<proteinExistence type="predicted"/>
<dbReference type="InterPro" id="IPR050791">
    <property type="entry name" value="Aldo-Keto_reductase"/>
</dbReference>
<comment type="caution">
    <text evidence="3">The sequence shown here is derived from an EMBL/GenBank/DDBJ whole genome shotgun (WGS) entry which is preliminary data.</text>
</comment>
<evidence type="ECO:0000313" key="4">
    <source>
        <dbReference type="Proteomes" id="UP001501705"/>
    </source>
</evidence>
<dbReference type="PANTHER" id="PTHR43625">
    <property type="entry name" value="AFLATOXIN B1 ALDEHYDE REDUCTASE"/>
    <property type="match status" value="1"/>
</dbReference>
<dbReference type="CDD" id="cd19076">
    <property type="entry name" value="AKR_AKR13A_13D"/>
    <property type="match status" value="1"/>
</dbReference>
<dbReference type="RefSeq" id="WP_344235038.1">
    <property type="nucleotide sequence ID" value="NZ_BAAAPH010000012.1"/>
</dbReference>
<organism evidence="3 4">
    <name type="scientific">Kribbella hippodromi</name>
    <dbReference type="NCBI Taxonomy" id="434347"/>
    <lineage>
        <taxon>Bacteria</taxon>
        <taxon>Bacillati</taxon>
        <taxon>Actinomycetota</taxon>
        <taxon>Actinomycetes</taxon>
        <taxon>Propionibacteriales</taxon>
        <taxon>Kribbellaceae</taxon>
        <taxon>Kribbella</taxon>
    </lineage>
</organism>
<keyword evidence="4" id="KW-1185">Reference proteome</keyword>
<accession>A0ABN2DKW9</accession>
<dbReference type="SUPFAM" id="SSF51430">
    <property type="entry name" value="NAD(P)-linked oxidoreductase"/>
    <property type="match status" value="1"/>
</dbReference>
<dbReference type="Pfam" id="PF00248">
    <property type="entry name" value="Aldo_ket_red"/>
    <property type="match status" value="1"/>
</dbReference>
<protein>
    <submittedName>
        <fullName evidence="3">Aldo/keto reductase</fullName>
    </submittedName>
</protein>
<gene>
    <name evidence="3" type="ORF">GCM10009804_39480</name>
</gene>
<feature type="domain" description="NADP-dependent oxidoreductase" evidence="2">
    <location>
        <begin position="14"/>
        <end position="308"/>
    </location>
</feature>
<evidence type="ECO:0000256" key="1">
    <source>
        <dbReference type="ARBA" id="ARBA00023002"/>
    </source>
</evidence>
<dbReference type="Gene3D" id="3.20.20.100">
    <property type="entry name" value="NADP-dependent oxidoreductase domain"/>
    <property type="match status" value="1"/>
</dbReference>
<dbReference type="InterPro" id="IPR023210">
    <property type="entry name" value="NADP_OxRdtase_dom"/>
</dbReference>
<name>A0ABN2DKW9_9ACTN</name>
<dbReference type="InterPro" id="IPR036812">
    <property type="entry name" value="NAD(P)_OxRdtase_dom_sf"/>
</dbReference>
<dbReference type="EMBL" id="BAAAPH010000012">
    <property type="protein sequence ID" value="GAA1579099.1"/>
    <property type="molecule type" value="Genomic_DNA"/>
</dbReference>
<evidence type="ECO:0000259" key="2">
    <source>
        <dbReference type="Pfam" id="PF00248"/>
    </source>
</evidence>
<evidence type="ECO:0000313" key="3">
    <source>
        <dbReference type="EMBL" id="GAA1579099.1"/>
    </source>
</evidence>